<feature type="domain" description="BLUF" evidence="1">
    <location>
        <begin position="2"/>
        <end position="93"/>
    </location>
</feature>
<evidence type="ECO:0000259" key="1">
    <source>
        <dbReference type="PROSITE" id="PS50925"/>
    </source>
</evidence>
<dbReference type="STRING" id="546874.SAMN04488544_0631"/>
<dbReference type="PROSITE" id="PS50925">
    <property type="entry name" value="BLUF"/>
    <property type="match status" value="1"/>
</dbReference>
<dbReference type="Gene3D" id="3.30.70.100">
    <property type="match status" value="1"/>
</dbReference>
<sequence length="137" mass="15291">MIYSLAYESQASVPFTEPDLLDLLDQSRTNNAGRGVTGILLYRQGTFLQVLEGPREKVEELYATISADTRHHAVDTVLVEDRQERRFPDWTMGFADVDGHLGDVDGFNDVLSSVQGPDGEDSPQFRQLLALFGNEDD</sequence>
<keyword evidence="3" id="KW-1185">Reference proteome</keyword>
<dbReference type="OrthoDB" id="196105at2"/>
<dbReference type="GO" id="GO:0009882">
    <property type="term" value="F:blue light photoreceptor activity"/>
    <property type="evidence" value="ECO:0007669"/>
    <property type="project" value="InterPro"/>
</dbReference>
<gene>
    <name evidence="2" type="ORF">SAMN04488544_0631</name>
</gene>
<dbReference type="SUPFAM" id="SSF54975">
    <property type="entry name" value="Acylphosphatase/BLUF domain-like"/>
    <property type="match status" value="1"/>
</dbReference>
<dbReference type="RefSeq" id="WP_157719740.1">
    <property type="nucleotide sequence ID" value="NZ_LT629799.1"/>
</dbReference>
<dbReference type="GO" id="GO:0071949">
    <property type="term" value="F:FAD binding"/>
    <property type="evidence" value="ECO:0007669"/>
    <property type="project" value="InterPro"/>
</dbReference>
<evidence type="ECO:0000313" key="2">
    <source>
        <dbReference type="EMBL" id="SDU83111.1"/>
    </source>
</evidence>
<dbReference type="EMBL" id="LT629799">
    <property type="protein sequence ID" value="SDU83111.1"/>
    <property type="molecule type" value="Genomic_DNA"/>
</dbReference>
<dbReference type="AlphaFoldDB" id="A0A1H2LRA5"/>
<reference evidence="3" key="1">
    <citation type="submission" date="2016-10" db="EMBL/GenBank/DDBJ databases">
        <authorList>
            <person name="Varghese N."/>
            <person name="Submissions S."/>
        </authorList>
    </citation>
    <scope>NUCLEOTIDE SEQUENCE [LARGE SCALE GENOMIC DNA]</scope>
    <source>
        <strain evidence="3">DSM 21743</strain>
    </source>
</reference>
<dbReference type="InterPro" id="IPR007024">
    <property type="entry name" value="BLUF_domain"/>
</dbReference>
<evidence type="ECO:0000313" key="3">
    <source>
        <dbReference type="Proteomes" id="UP000198825"/>
    </source>
</evidence>
<name>A0A1H2LRA5_9ACTN</name>
<proteinExistence type="predicted"/>
<dbReference type="Proteomes" id="UP000198825">
    <property type="component" value="Chromosome I"/>
</dbReference>
<dbReference type="Pfam" id="PF04940">
    <property type="entry name" value="BLUF"/>
    <property type="match status" value="1"/>
</dbReference>
<dbReference type="InterPro" id="IPR036046">
    <property type="entry name" value="Acylphosphatase-like_dom_sf"/>
</dbReference>
<protein>
    <submittedName>
        <fullName evidence="2">Sensors of blue-light using FAD</fullName>
    </submittedName>
</protein>
<organism evidence="2 3">
    <name type="scientific">Microlunatus sagamiharensis</name>
    <dbReference type="NCBI Taxonomy" id="546874"/>
    <lineage>
        <taxon>Bacteria</taxon>
        <taxon>Bacillati</taxon>
        <taxon>Actinomycetota</taxon>
        <taxon>Actinomycetes</taxon>
        <taxon>Propionibacteriales</taxon>
        <taxon>Propionibacteriaceae</taxon>
        <taxon>Microlunatus</taxon>
    </lineage>
</organism>
<dbReference type="SMART" id="SM01034">
    <property type="entry name" value="BLUF"/>
    <property type="match status" value="1"/>
</dbReference>
<accession>A0A1H2LRA5</accession>